<dbReference type="Pfam" id="PF20069">
    <property type="entry name" value="DUF6465"/>
    <property type="match status" value="1"/>
</dbReference>
<dbReference type="InterPro" id="IPR046313">
    <property type="entry name" value="DUF6465"/>
</dbReference>
<evidence type="ECO:0000313" key="3">
    <source>
        <dbReference type="Proteomes" id="UP000824242"/>
    </source>
</evidence>
<evidence type="ECO:0000256" key="1">
    <source>
        <dbReference type="SAM" id="MobiDB-lite"/>
    </source>
</evidence>
<feature type="region of interest" description="Disordered" evidence="1">
    <location>
        <begin position="1"/>
        <end position="24"/>
    </location>
</feature>
<gene>
    <name evidence="2" type="ORF">IAB89_06190</name>
</gene>
<proteinExistence type="predicted"/>
<protein>
    <submittedName>
        <fullName evidence="2">Histone</fullName>
    </submittedName>
</protein>
<name>A0A9D1DFQ3_9FIRM</name>
<dbReference type="EMBL" id="DVGZ01000063">
    <property type="protein sequence ID" value="HIR47234.1"/>
    <property type="molecule type" value="Genomic_DNA"/>
</dbReference>
<feature type="compositionally biased region" description="Low complexity" evidence="1">
    <location>
        <begin position="9"/>
        <end position="24"/>
    </location>
</feature>
<organism evidence="2 3">
    <name type="scientific">Candidatus Caccousia avicola</name>
    <dbReference type="NCBI Taxonomy" id="2840721"/>
    <lineage>
        <taxon>Bacteria</taxon>
        <taxon>Bacillati</taxon>
        <taxon>Bacillota</taxon>
        <taxon>Clostridia</taxon>
        <taxon>Eubacteriales</taxon>
        <taxon>Oscillospiraceae</taxon>
        <taxon>Oscillospiraceae incertae sedis</taxon>
        <taxon>Candidatus Caccousia</taxon>
    </lineage>
</organism>
<reference evidence="2" key="2">
    <citation type="journal article" date="2021" name="PeerJ">
        <title>Extensive microbial diversity within the chicken gut microbiome revealed by metagenomics and culture.</title>
        <authorList>
            <person name="Gilroy R."/>
            <person name="Ravi A."/>
            <person name="Getino M."/>
            <person name="Pursley I."/>
            <person name="Horton D.L."/>
            <person name="Alikhan N.F."/>
            <person name="Baker D."/>
            <person name="Gharbi K."/>
            <person name="Hall N."/>
            <person name="Watson M."/>
            <person name="Adriaenssens E.M."/>
            <person name="Foster-Nyarko E."/>
            <person name="Jarju S."/>
            <person name="Secka A."/>
            <person name="Antonio M."/>
            <person name="Oren A."/>
            <person name="Chaudhuri R.R."/>
            <person name="La Ragione R."/>
            <person name="Hildebrand F."/>
            <person name="Pallen M.J."/>
        </authorList>
    </citation>
    <scope>NUCLEOTIDE SEQUENCE</scope>
    <source>
        <strain evidence="2">ChiSxjej1B13-7958</strain>
    </source>
</reference>
<evidence type="ECO:0000313" key="2">
    <source>
        <dbReference type="EMBL" id="HIR47234.1"/>
    </source>
</evidence>
<dbReference type="AlphaFoldDB" id="A0A9D1DFQ3"/>
<sequence>MARPKKSTARTAPKAAPAETKTEAVVETNVKASVEAPKTAAPKKPAAPVEVVHLQFGGNEWTVSDLVERAKAAYAAAGGDVSAITELQLYVKPEEQKAYYVINGEANGSSIDL</sequence>
<reference evidence="2" key="1">
    <citation type="submission" date="2020-10" db="EMBL/GenBank/DDBJ databases">
        <authorList>
            <person name="Gilroy R."/>
        </authorList>
    </citation>
    <scope>NUCLEOTIDE SEQUENCE</scope>
    <source>
        <strain evidence="2">ChiSxjej1B13-7958</strain>
    </source>
</reference>
<accession>A0A9D1DFQ3</accession>
<comment type="caution">
    <text evidence="2">The sequence shown here is derived from an EMBL/GenBank/DDBJ whole genome shotgun (WGS) entry which is preliminary data.</text>
</comment>
<dbReference type="Proteomes" id="UP000824242">
    <property type="component" value="Unassembled WGS sequence"/>
</dbReference>